<sequence>MGNVLTVKDLKTAYKSRLGQYTYAVDGVSFELQEGRTLGIAGESGCGKSTLALSLMAFYFPPLTYLSGEICIEGRNIMALPYEELRRTILGKELAYIPQAAMNALNPTKRVLNFVRDILREHCPEKSKEDVQKMLAERFALLGLPERAMYAYPNELSGGMKQRVVIAVSTILDPAVLIADEPTSALDVTSQKLVMKMMKDMLRLGIVKSIIYITHELPLLRHITDDIMVMYAGQIVEHGTTEQVIFDSIHPYTKALMGSIIVPEEGAKDWKLAGIPGAPPNLRHRIEGCRFAQRCRYCGEQCPNHTGQRNRALSDGRFYRCDLAEAQLREVYARDYQR</sequence>
<dbReference type="AlphaFoldDB" id="A0A6I2UAU0"/>
<proteinExistence type="predicted"/>
<dbReference type="SMART" id="SM00382">
    <property type="entry name" value="AAA"/>
    <property type="match status" value="1"/>
</dbReference>
<dbReference type="EMBL" id="VUNJ01000022">
    <property type="protein sequence ID" value="MST93254.1"/>
    <property type="molecule type" value="Genomic_DNA"/>
</dbReference>
<dbReference type="InterPro" id="IPR027417">
    <property type="entry name" value="P-loop_NTPase"/>
</dbReference>
<evidence type="ECO:0000313" key="5">
    <source>
        <dbReference type="EMBL" id="MST93254.1"/>
    </source>
</evidence>
<keyword evidence="3 5" id="KW-0067">ATP-binding</keyword>
<protein>
    <submittedName>
        <fullName evidence="5">ABC transporter ATP-binding protein</fullName>
    </submittedName>
</protein>
<dbReference type="PANTHER" id="PTHR43067">
    <property type="entry name" value="OLIGOPEPTIDE/DIPEPTIDE ABC TRANSPORTER, ATPASE SUBUNIT"/>
    <property type="match status" value="1"/>
</dbReference>
<dbReference type="SUPFAM" id="SSF52540">
    <property type="entry name" value="P-loop containing nucleoside triphosphate hydrolases"/>
    <property type="match status" value="1"/>
</dbReference>
<evidence type="ECO:0000259" key="4">
    <source>
        <dbReference type="PROSITE" id="PS50893"/>
    </source>
</evidence>
<dbReference type="GO" id="GO:0015833">
    <property type="term" value="P:peptide transport"/>
    <property type="evidence" value="ECO:0007669"/>
    <property type="project" value="InterPro"/>
</dbReference>
<keyword evidence="2" id="KW-0547">Nucleotide-binding</keyword>
<dbReference type="GO" id="GO:0016887">
    <property type="term" value="F:ATP hydrolysis activity"/>
    <property type="evidence" value="ECO:0007669"/>
    <property type="project" value="InterPro"/>
</dbReference>
<dbReference type="RefSeq" id="WP_055081417.1">
    <property type="nucleotide sequence ID" value="NZ_JAQEEP010000026.1"/>
</dbReference>
<accession>A0A6I2UAU0</accession>
<dbReference type="NCBIfam" id="TIGR01727">
    <property type="entry name" value="oligo_HPY"/>
    <property type="match status" value="1"/>
</dbReference>
<dbReference type="Gene3D" id="3.40.50.300">
    <property type="entry name" value="P-loop containing nucleotide triphosphate hydrolases"/>
    <property type="match status" value="1"/>
</dbReference>
<keyword evidence="1" id="KW-0813">Transport</keyword>
<feature type="domain" description="ABC transporter" evidence="4">
    <location>
        <begin position="5"/>
        <end position="257"/>
    </location>
</feature>
<dbReference type="InterPro" id="IPR003593">
    <property type="entry name" value="AAA+_ATPase"/>
</dbReference>
<evidence type="ECO:0000313" key="6">
    <source>
        <dbReference type="Proteomes" id="UP000431913"/>
    </source>
</evidence>
<dbReference type="PROSITE" id="PS00211">
    <property type="entry name" value="ABC_TRANSPORTER_1"/>
    <property type="match status" value="1"/>
</dbReference>
<evidence type="ECO:0000256" key="3">
    <source>
        <dbReference type="ARBA" id="ARBA00022840"/>
    </source>
</evidence>
<organism evidence="5 6">
    <name type="scientific">Ruthenibacterium lactatiformans</name>
    <dbReference type="NCBI Taxonomy" id="1550024"/>
    <lineage>
        <taxon>Bacteria</taxon>
        <taxon>Bacillati</taxon>
        <taxon>Bacillota</taxon>
        <taxon>Clostridia</taxon>
        <taxon>Eubacteriales</taxon>
        <taxon>Oscillospiraceae</taxon>
        <taxon>Ruthenibacterium</taxon>
    </lineage>
</organism>
<dbReference type="Proteomes" id="UP000431913">
    <property type="component" value="Unassembled WGS sequence"/>
</dbReference>
<dbReference type="InterPro" id="IPR013563">
    <property type="entry name" value="Oligopep_ABC_C"/>
</dbReference>
<dbReference type="Pfam" id="PF00005">
    <property type="entry name" value="ABC_tran"/>
    <property type="match status" value="1"/>
</dbReference>
<reference evidence="5 6" key="1">
    <citation type="submission" date="2019-08" db="EMBL/GenBank/DDBJ databases">
        <title>In-depth cultivation of the pig gut microbiome towards novel bacterial diversity and tailored functional studies.</title>
        <authorList>
            <person name="Wylensek D."/>
            <person name="Hitch T.C.A."/>
            <person name="Clavel T."/>
        </authorList>
    </citation>
    <scope>NUCLEOTIDE SEQUENCE [LARGE SCALE GENOMIC DNA]</scope>
    <source>
        <strain evidence="5 6">WCA3-601-WT-6J</strain>
    </source>
</reference>
<dbReference type="PROSITE" id="PS50893">
    <property type="entry name" value="ABC_TRANSPORTER_2"/>
    <property type="match status" value="1"/>
</dbReference>
<evidence type="ECO:0000256" key="2">
    <source>
        <dbReference type="ARBA" id="ARBA00022741"/>
    </source>
</evidence>
<dbReference type="InterPro" id="IPR003439">
    <property type="entry name" value="ABC_transporter-like_ATP-bd"/>
</dbReference>
<dbReference type="CDD" id="cd03257">
    <property type="entry name" value="ABC_NikE_OppD_transporters"/>
    <property type="match status" value="1"/>
</dbReference>
<comment type="caution">
    <text evidence="5">The sequence shown here is derived from an EMBL/GenBank/DDBJ whole genome shotgun (WGS) entry which is preliminary data.</text>
</comment>
<name>A0A6I2UAU0_9FIRM</name>
<evidence type="ECO:0000256" key="1">
    <source>
        <dbReference type="ARBA" id="ARBA00022448"/>
    </source>
</evidence>
<dbReference type="InterPro" id="IPR017871">
    <property type="entry name" value="ABC_transporter-like_CS"/>
</dbReference>
<gene>
    <name evidence="5" type="ORF">FYJ76_15175</name>
</gene>
<dbReference type="GO" id="GO:0005524">
    <property type="term" value="F:ATP binding"/>
    <property type="evidence" value="ECO:0007669"/>
    <property type="project" value="UniProtKB-KW"/>
</dbReference>
<dbReference type="Pfam" id="PF08352">
    <property type="entry name" value="oligo_HPY"/>
    <property type="match status" value="1"/>
</dbReference>
<dbReference type="PANTHER" id="PTHR43067:SF3">
    <property type="entry name" value="MALTOSE ABC TRANSPORTER, ATP-BINDING PROTEIN"/>
    <property type="match status" value="1"/>
</dbReference>